<dbReference type="PANTHER" id="PTHR33365">
    <property type="entry name" value="YALI0B05434P"/>
    <property type="match status" value="1"/>
</dbReference>
<keyword evidence="3" id="KW-0812">Transmembrane</keyword>
<evidence type="ECO:0000313" key="4">
    <source>
        <dbReference type="EMBL" id="CAF9928062.1"/>
    </source>
</evidence>
<feature type="transmembrane region" description="Helical" evidence="3">
    <location>
        <begin position="44"/>
        <end position="66"/>
    </location>
</feature>
<reference evidence="4" key="1">
    <citation type="submission" date="2021-03" db="EMBL/GenBank/DDBJ databases">
        <authorList>
            <person name="Tagirdzhanova G."/>
        </authorList>
    </citation>
    <scope>NUCLEOTIDE SEQUENCE</scope>
</reference>
<evidence type="ECO:0000256" key="1">
    <source>
        <dbReference type="ARBA" id="ARBA00004685"/>
    </source>
</evidence>
<keyword evidence="3" id="KW-0472">Membrane</keyword>
<evidence type="ECO:0000313" key="5">
    <source>
        <dbReference type="Proteomes" id="UP000664521"/>
    </source>
</evidence>
<dbReference type="Proteomes" id="UP000664521">
    <property type="component" value="Unassembled WGS sequence"/>
</dbReference>
<organism evidence="4 5">
    <name type="scientific">Heterodermia speciosa</name>
    <dbReference type="NCBI Taxonomy" id="116794"/>
    <lineage>
        <taxon>Eukaryota</taxon>
        <taxon>Fungi</taxon>
        <taxon>Dikarya</taxon>
        <taxon>Ascomycota</taxon>
        <taxon>Pezizomycotina</taxon>
        <taxon>Lecanoromycetes</taxon>
        <taxon>OSLEUM clade</taxon>
        <taxon>Lecanoromycetidae</taxon>
        <taxon>Caliciales</taxon>
        <taxon>Physciaceae</taxon>
        <taxon>Heterodermia</taxon>
    </lineage>
</organism>
<dbReference type="PANTHER" id="PTHR33365:SF4">
    <property type="entry name" value="CYCLOCHLOROTINE BIOSYNTHESIS PROTEIN O"/>
    <property type="match status" value="1"/>
</dbReference>
<evidence type="ECO:0000256" key="2">
    <source>
        <dbReference type="ARBA" id="ARBA00035112"/>
    </source>
</evidence>
<keyword evidence="3" id="KW-1133">Transmembrane helix</keyword>
<sequence length="283" mass="32744">MSLFSHGRDEPKYETLEEAHLMDDIAGSEADLGVSRRKSRVARLAIVVPWTISAVLLVLLGASWAFKWSDECGSSSFERGFSTELVPAKTQIEMHKVRYRGTPIFGDDGEEYVKYQPGETRYVGEPSDEIDEAWNELTTRRFFLLSEAEAKTQFGHGYKRYWNEGWGGYAASLDMFHTLHCLDHVRKSLYPEYYHQTSLHGQIHNDHIRQQIMCQSDLTPLPSQYFESVKENYLDSDREHTCRDFSRIRQWTHMRYNESLTGDEVWTGHYKPGHEGTSSFGPV</sequence>
<gene>
    <name evidence="4" type="ORF">HETSPECPRED_006742</name>
</gene>
<comment type="similarity">
    <text evidence="2">Belongs to the ustYa family.</text>
</comment>
<keyword evidence="5" id="KW-1185">Reference proteome</keyword>
<evidence type="ECO:0000256" key="3">
    <source>
        <dbReference type="SAM" id="Phobius"/>
    </source>
</evidence>
<proteinExistence type="inferred from homology"/>
<dbReference type="InterPro" id="IPR021765">
    <property type="entry name" value="UstYa-like"/>
</dbReference>
<protein>
    <submittedName>
        <fullName evidence="4">Uncharacterized protein</fullName>
    </submittedName>
</protein>
<dbReference type="EMBL" id="CAJPDS010000046">
    <property type="protein sequence ID" value="CAF9928062.1"/>
    <property type="molecule type" value="Genomic_DNA"/>
</dbReference>
<accession>A0A8H3FN19</accession>
<comment type="caution">
    <text evidence="4">The sequence shown here is derived from an EMBL/GenBank/DDBJ whole genome shotgun (WGS) entry which is preliminary data.</text>
</comment>
<dbReference type="AlphaFoldDB" id="A0A8H3FN19"/>
<dbReference type="Pfam" id="PF11807">
    <property type="entry name" value="UstYa"/>
    <property type="match status" value="1"/>
</dbReference>
<comment type="pathway">
    <text evidence="1">Mycotoxin biosynthesis.</text>
</comment>
<name>A0A8H3FN19_9LECA</name>
<dbReference type="GO" id="GO:0043386">
    <property type="term" value="P:mycotoxin biosynthetic process"/>
    <property type="evidence" value="ECO:0007669"/>
    <property type="project" value="InterPro"/>
</dbReference>
<dbReference type="OrthoDB" id="3687641at2759"/>